<accession>A0A2U3LF67</accession>
<name>A0A2U3LF67_9FIRM</name>
<gene>
    <name evidence="1" type="ORF">SBF1_4800001</name>
</gene>
<organism evidence="1 2">
    <name type="scientific">Candidatus Desulfosporosinus infrequens</name>
    <dbReference type="NCBI Taxonomy" id="2043169"/>
    <lineage>
        <taxon>Bacteria</taxon>
        <taxon>Bacillati</taxon>
        <taxon>Bacillota</taxon>
        <taxon>Clostridia</taxon>
        <taxon>Eubacteriales</taxon>
        <taxon>Desulfitobacteriaceae</taxon>
        <taxon>Desulfosporosinus</taxon>
    </lineage>
</organism>
<reference evidence="2" key="1">
    <citation type="submission" date="2018-02" db="EMBL/GenBank/DDBJ databases">
        <authorList>
            <person name="Hausmann B."/>
        </authorList>
    </citation>
    <scope>NUCLEOTIDE SEQUENCE [LARGE SCALE GENOMIC DNA]</scope>
    <source>
        <strain evidence="2">Peat soil MAG SbF1</strain>
    </source>
</reference>
<sequence length="40" mass="4160">MTQRSVLTTQRKLTVQAPGFGVGRLNGSLLGCLRAIGDGS</sequence>
<protein>
    <submittedName>
        <fullName evidence="1">Uncharacterized protein</fullName>
    </submittedName>
</protein>
<proteinExistence type="predicted"/>
<dbReference type="Proteomes" id="UP000238916">
    <property type="component" value="Unassembled WGS sequence"/>
</dbReference>
<evidence type="ECO:0000313" key="2">
    <source>
        <dbReference type="Proteomes" id="UP000238916"/>
    </source>
</evidence>
<evidence type="ECO:0000313" key="1">
    <source>
        <dbReference type="EMBL" id="SPF50548.1"/>
    </source>
</evidence>
<dbReference type="EMBL" id="OMOF01000424">
    <property type="protein sequence ID" value="SPF50548.1"/>
    <property type="molecule type" value="Genomic_DNA"/>
</dbReference>
<dbReference type="AlphaFoldDB" id="A0A2U3LF67"/>